<dbReference type="InterPro" id="IPR016161">
    <property type="entry name" value="Ald_DH/histidinol_DH"/>
</dbReference>
<evidence type="ECO:0000256" key="4">
    <source>
        <dbReference type="RuleBase" id="RU003345"/>
    </source>
</evidence>
<reference evidence="6" key="2">
    <citation type="journal article" date="2012" name="PLoS ONE">
        <title>A Deeply Branching Thermophilic Bacterium with an Ancient Acetyl-CoA Pathway Dominates a Subsurface Ecosystem.</title>
        <authorList>
            <person name="Takami H."/>
            <person name="Noguchi H."/>
            <person name="Takaki Y."/>
            <person name="Uchiyama I."/>
            <person name="Toyoda A."/>
            <person name="Nishi S."/>
            <person name="Chee G.-J."/>
            <person name="Arai W."/>
            <person name="Nunoura T."/>
            <person name="Itoh T."/>
            <person name="Hattori M."/>
            <person name="Takai K."/>
        </authorList>
    </citation>
    <scope>NUCLEOTIDE SEQUENCE</scope>
</reference>
<evidence type="ECO:0000259" key="5">
    <source>
        <dbReference type="Pfam" id="PF00171"/>
    </source>
</evidence>
<dbReference type="InterPro" id="IPR016160">
    <property type="entry name" value="Ald_DH_CS_CYS"/>
</dbReference>
<dbReference type="PANTHER" id="PTHR11699">
    <property type="entry name" value="ALDEHYDE DEHYDROGENASE-RELATED"/>
    <property type="match status" value="1"/>
</dbReference>
<dbReference type="EMBL" id="AP011803">
    <property type="protein sequence ID" value="BAL59667.1"/>
    <property type="molecule type" value="Genomic_DNA"/>
</dbReference>
<name>H5SVN8_ACEAU</name>
<evidence type="ECO:0000256" key="3">
    <source>
        <dbReference type="PROSITE-ProRule" id="PRU10007"/>
    </source>
</evidence>
<dbReference type="InterPro" id="IPR016162">
    <property type="entry name" value="Ald_DH_N"/>
</dbReference>
<feature type="domain" description="Aldehyde dehydrogenase" evidence="5">
    <location>
        <begin position="13"/>
        <end position="474"/>
    </location>
</feature>
<dbReference type="InterPro" id="IPR016163">
    <property type="entry name" value="Ald_DH_C"/>
</dbReference>
<dbReference type="FunFam" id="3.40.309.10:FF:000012">
    <property type="entry name" value="Betaine aldehyde dehydrogenase"/>
    <property type="match status" value="1"/>
</dbReference>
<protein>
    <submittedName>
        <fullName evidence="6">Aldehyde dehydrogenase</fullName>
    </submittedName>
</protein>
<dbReference type="PROSITE" id="PS00070">
    <property type="entry name" value="ALDEHYDE_DEHYDR_CYS"/>
    <property type="match status" value="1"/>
</dbReference>
<dbReference type="SUPFAM" id="SSF53720">
    <property type="entry name" value="ALDH-like"/>
    <property type="match status" value="1"/>
</dbReference>
<dbReference type="CDD" id="cd07093">
    <property type="entry name" value="ALDH_F8_HMSADH"/>
    <property type="match status" value="1"/>
</dbReference>
<dbReference type="Gene3D" id="3.40.605.10">
    <property type="entry name" value="Aldehyde Dehydrogenase, Chain A, domain 1"/>
    <property type="match status" value="1"/>
</dbReference>
<dbReference type="Pfam" id="PF00171">
    <property type="entry name" value="Aldedh"/>
    <property type="match status" value="1"/>
</dbReference>
<organism evidence="6">
    <name type="scientific">Acetithermum autotrophicum</name>
    <dbReference type="NCBI Taxonomy" id="1446466"/>
    <lineage>
        <taxon>Bacteria</taxon>
        <taxon>Candidatus Bipolaricaulota</taxon>
        <taxon>Candidatus Acetithermum</taxon>
    </lineage>
</organism>
<dbReference type="GO" id="GO:0016620">
    <property type="term" value="F:oxidoreductase activity, acting on the aldehyde or oxo group of donors, NAD or NADP as acceptor"/>
    <property type="evidence" value="ECO:0007669"/>
    <property type="project" value="InterPro"/>
</dbReference>
<evidence type="ECO:0000256" key="1">
    <source>
        <dbReference type="ARBA" id="ARBA00009986"/>
    </source>
</evidence>
<dbReference type="InterPro" id="IPR015590">
    <property type="entry name" value="Aldehyde_DH_dom"/>
</dbReference>
<reference evidence="6" key="1">
    <citation type="journal article" date="2005" name="Environ. Microbiol.">
        <title>Genetic and functional properties of uncultivated thermophilic crenarchaeotes from a subsurface gold mine as revealed by analysis of genome fragments.</title>
        <authorList>
            <person name="Nunoura T."/>
            <person name="Hirayama H."/>
            <person name="Takami H."/>
            <person name="Oida H."/>
            <person name="Nishi S."/>
            <person name="Shimamura S."/>
            <person name="Suzuki Y."/>
            <person name="Inagaki F."/>
            <person name="Takai K."/>
            <person name="Nealson K.H."/>
            <person name="Horikoshi K."/>
        </authorList>
    </citation>
    <scope>NUCLEOTIDE SEQUENCE</scope>
</reference>
<gene>
    <name evidence="6" type="ORF">HGMM_OP4C303</name>
</gene>
<dbReference type="PROSITE" id="PS00687">
    <property type="entry name" value="ALDEHYDE_DEHYDR_GLU"/>
    <property type="match status" value="1"/>
</dbReference>
<dbReference type="Gene3D" id="3.40.309.10">
    <property type="entry name" value="Aldehyde Dehydrogenase, Chain A, domain 2"/>
    <property type="match status" value="1"/>
</dbReference>
<dbReference type="InterPro" id="IPR029510">
    <property type="entry name" value="Ald_DH_CS_GLU"/>
</dbReference>
<comment type="similarity">
    <text evidence="1 4">Belongs to the aldehyde dehydrogenase family.</text>
</comment>
<proteinExistence type="inferred from homology"/>
<feature type="active site" evidence="3">
    <location>
        <position position="247"/>
    </location>
</feature>
<sequence length="488" mass="53141">MRRYGLYIGGHWHDSSTRYQVRNPATQEPIAECAVATEADVDRAVRAAAQAFSDWAARSYEGRGESLRAIANAIKERFDELALLECQQTGRPIKEIQAHDIPATISLFEYFAGIGPAVFGETIPVPGEYLTYTRREPLGVVAAITPWNFPLWLAALKIAPALAAGNTVVIKPAPTTPLTTLELAKIIETVGLPPGVYNVLTDPTPATVGSALCAHPLVNKIAFTGSTATGTKIMQLAALNITRVSLELGGKAPFIVFADCDFERTLAQALLANFFAQGQMCTAGARLLLERPIYQKFLDAFVERASKLKMGDPSDPMTEFGTLHSQAQLEKVKHYVKLAQEQGARLVLGGKQPQGAEFERGFFFEPTVFTDVKPTMALACEEVFGPVVAVMAFEGEDEAVQIANSVEYGLAAGIFTQDLGKAVRMAHRVKAGRIWVNCYNMHPASVPYGGMKKSGFGREAGLHCLLDLYTEIKGVQIDTSPDFFDWFM</sequence>
<evidence type="ECO:0000256" key="2">
    <source>
        <dbReference type="ARBA" id="ARBA00023002"/>
    </source>
</evidence>
<accession>H5SVN8</accession>
<evidence type="ECO:0000313" key="6">
    <source>
        <dbReference type="EMBL" id="BAL59667.1"/>
    </source>
</evidence>
<dbReference type="FunFam" id="3.40.605.10:FF:000007">
    <property type="entry name" value="NAD/NADP-dependent betaine aldehyde dehydrogenase"/>
    <property type="match status" value="1"/>
</dbReference>
<keyword evidence="2 4" id="KW-0560">Oxidoreductase</keyword>
<dbReference type="AlphaFoldDB" id="H5SVN8"/>